<evidence type="ECO:0000259" key="8">
    <source>
        <dbReference type="Pfam" id="PF01618"/>
    </source>
</evidence>
<dbReference type="InterPro" id="IPR050790">
    <property type="entry name" value="ExbB/TolQ_transport"/>
</dbReference>
<proteinExistence type="inferred from homology"/>
<keyword evidence="5 7" id="KW-0472">Membrane</keyword>
<dbReference type="AlphaFoldDB" id="A0A2W5SSR3"/>
<evidence type="ECO:0000256" key="7">
    <source>
        <dbReference type="SAM" id="Phobius"/>
    </source>
</evidence>
<dbReference type="InterPro" id="IPR002898">
    <property type="entry name" value="MotA_ExbB_proton_chnl"/>
</dbReference>
<keyword evidence="4 7" id="KW-1133">Transmembrane helix</keyword>
<evidence type="ECO:0000313" key="9">
    <source>
        <dbReference type="EMBL" id="PZR03863.1"/>
    </source>
</evidence>
<organism evidence="9 10">
    <name type="scientific">Archangium gephyra</name>
    <dbReference type="NCBI Taxonomy" id="48"/>
    <lineage>
        <taxon>Bacteria</taxon>
        <taxon>Pseudomonadati</taxon>
        <taxon>Myxococcota</taxon>
        <taxon>Myxococcia</taxon>
        <taxon>Myxococcales</taxon>
        <taxon>Cystobacterineae</taxon>
        <taxon>Archangiaceae</taxon>
        <taxon>Archangium</taxon>
    </lineage>
</organism>
<comment type="similarity">
    <text evidence="6">Belongs to the exbB/tolQ family.</text>
</comment>
<comment type="subcellular location">
    <subcellularLocation>
        <location evidence="1">Cell membrane</location>
        <topology evidence="1">Multi-pass membrane protein</topology>
    </subcellularLocation>
    <subcellularLocation>
        <location evidence="6">Membrane</location>
        <topology evidence="6">Multi-pass membrane protein</topology>
    </subcellularLocation>
</comment>
<accession>A0A2W5SSR3</accession>
<feature type="transmembrane region" description="Helical" evidence="7">
    <location>
        <begin position="172"/>
        <end position="193"/>
    </location>
</feature>
<evidence type="ECO:0000256" key="4">
    <source>
        <dbReference type="ARBA" id="ARBA00022989"/>
    </source>
</evidence>
<dbReference type="Proteomes" id="UP000249061">
    <property type="component" value="Unassembled WGS sequence"/>
</dbReference>
<protein>
    <submittedName>
        <fullName evidence="9">Biopolymer transporter ExbB</fullName>
    </submittedName>
</protein>
<evidence type="ECO:0000256" key="5">
    <source>
        <dbReference type="ARBA" id="ARBA00023136"/>
    </source>
</evidence>
<evidence type="ECO:0000256" key="1">
    <source>
        <dbReference type="ARBA" id="ARBA00004651"/>
    </source>
</evidence>
<sequence>MNMDGISQIVGHMGPAAIGVASTLVLMALASLAIFFERLFAYTRSRAASRQFAIEAREALEANDPEALVKKAEGNKGHLAKLLSAGAKTYIATKDKPSSLSPVEATRRELNRKTEALAADVRRGMNVIASVGSIAPFVGLLGTVFGIITAFQGIAKEGSGGLGSVSLGISEALYETALGLVVAIPAVLAYNWLSSQADTILLALEQSRGEFIDFLEARHGKQADVA</sequence>
<evidence type="ECO:0000313" key="10">
    <source>
        <dbReference type="Proteomes" id="UP000249061"/>
    </source>
</evidence>
<dbReference type="GO" id="GO:0005886">
    <property type="term" value="C:plasma membrane"/>
    <property type="evidence" value="ECO:0007669"/>
    <property type="project" value="UniProtKB-SubCell"/>
</dbReference>
<evidence type="ECO:0000256" key="2">
    <source>
        <dbReference type="ARBA" id="ARBA00022475"/>
    </source>
</evidence>
<dbReference type="PANTHER" id="PTHR30625">
    <property type="entry name" value="PROTEIN TOLQ"/>
    <property type="match status" value="1"/>
</dbReference>
<keyword evidence="6" id="KW-0653">Protein transport</keyword>
<keyword evidence="6" id="KW-0813">Transport</keyword>
<dbReference type="EMBL" id="QFQP01000069">
    <property type="protein sequence ID" value="PZR03863.1"/>
    <property type="molecule type" value="Genomic_DNA"/>
</dbReference>
<keyword evidence="2" id="KW-1003">Cell membrane</keyword>
<evidence type="ECO:0000256" key="3">
    <source>
        <dbReference type="ARBA" id="ARBA00022692"/>
    </source>
</evidence>
<feature type="domain" description="MotA/TolQ/ExbB proton channel" evidence="8">
    <location>
        <begin position="100"/>
        <end position="205"/>
    </location>
</feature>
<dbReference type="Pfam" id="PF01618">
    <property type="entry name" value="MotA_ExbB"/>
    <property type="match status" value="1"/>
</dbReference>
<comment type="caution">
    <text evidence="9">The sequence shown here is derived from an EMBL/GenBank/DDBJ whole genome shotgun (WGS) entry which is preliminary data.</text>
</comment>
<dbReference type="GO" id="GO:0017038">
    <property type="term" value="P:protein import"/>
    <property type="evidence" value="ECO:0007669"/>
    <property type="project" value="TreeGrafter"/>
</dbReference>
<name>A0A2W5SSR3_9BACT</name>
<gene>
    <name evidence="9" type="ORF">DI536_35285</name>
</gene>
<feature type="transmembrane region" description="Helical" evidence="7">
    <location>
        <begin position="127"/>
        <end position="152"/>
    </location>
</feature>
<evidence type="ECO:0000256" key="6">
    <source>
        <dbReference type="RuleBase" id="RU004057"/>
    </source>
</evidence>
<feature type="transmembrane region" description="Helical" evidence="7">
    <location>
        <begin position="12"/>
        <end position="36"/>
    </location>
</feature>
<dbReference type="PANTHER" id="PTHR30625:SF3">
    <property type="entry name" value="TOL-PAL SYSTEM PROTEIN TOLQ"/>
    <property type="match status" value="1"/>
</dbReference>
<reference evidence="9 10" key="1">
    <citation type="submission" date="2017-08" db="EMBL/GenBank/DDBJ databases">
        <title>Infants hospitalized years apart are colonized by the same room-sourced microbial strains.</title>
        <authorList>
            <person name="Brooks B."/>
            <person name="Olm M.R."/>
            <person name="Firek B.A."/>
            <person name="Baker R."/>
            <person name="Thomas B.C."/>
            <person name="Morowitz M.J."/>
            <person name="Banfield J.F."/>
        </authorList>
    </citation>
    <scope>NUCLEOTIDE SEQUENCE [LARGE SCALE GENOMIC DNA]</scope>
    <source>
        <strain evidence="9">S2_003_000_R2_14</strain>
    </source>
</reference>
<keyword evidence="3 7" id="KW-0812">Transmembrane</keyword>